<name>A0A254N1V0_9BURK</name>
<dbReference type="PROSITE" id="PS51186">
    <property type="entry name" value="GNAT"/>
    <property type="match status" value="1"/>
</dbReference>
<gene>
    <name evidence="5" type="ORF">CDO81_22855</name>
</gene>
<organism evidence="5 6">
    <name type="scientific">Roseateles puraquae</name>
    <dbReference type="NCBI Taxonomy" id="431059"/>
    <lineage>
        <taxon>Bacteria</taxon>
        <taxon>Pseudomonadati</taxon>
        <taxon>Pseudomonadota</taxon>
        <taxon>Betaproteobacteria</taxon>
        <taxon>Burkholderiales</taxon>
        <taxon>Sphaerotilaceae</taxon>
        <taxon>Roseateles</taxon>
    </lineage>
</organism>
<sequence>MPALAQIRPVTAADEAAFIAAARASRRLHQPWVTAPCDAPAFARHLARFDFQAHHGFVVEVDGQLAGAIHLTNIVMGAFRSGYLGYYAFAGLAGQGHMTTGLKAMVRHAFTDLGLHRLEANIQPGNAASLALVQRCGFQREGYSPKYLKIGGRWRDHERWARLKT</sequence>
<dbReference type="Pfam" id="PF13302">
    <property type="entry name" value="Acetyltransf_3"/>
    <property type="match status" value="1"/>
</dbReference>
<accession>A0A254N1V0</accession>
<dbReference type="PANTHER" id="PTHR43792:SF8">
    <property type="entry name" value="[RIBOSOMAL PROTEIN US5]-ALANINE N-ACETYLTRANSFERASE"/>
    <property type="match status" value="1"/>
</dbReference>
<reference evidence="5 6" key="1">
    <citation type="journal article" date="2007" name="Int. J. Syst. Evol. Microbiol.">
        <title>Description of Pelomonas aquatica sp. nov. and Pelomonas puraquae sp. nov., isolated from industrial and haemodialysis water.</title>
        <authorList>
            <person name="Gomila M."/>
            <person name="Bowien B."/>
            <person name="Falsen E."/>
            <person name="Moore E.R."/>
            <person name="Lalucat J."/>
        </authorList>
    </citation>
    <scope>NUCLEOTIDE SEQUENCE [LARGE SCALE GENOMIC DNA]</scope>
    <source>
        <strain evidence="5 6">CCUG 52769</strain>
    </source>
</reference>
<dbReference type="InterPro" id="IPR000182">
    <property type="entry name" value="GNAT_dom"/>
</dbReference>
<dbReference type="RefSeq" id="WP_088485555.1">
    <property type="nucleotide sequence ID" value="NZ_NISI01000012.1"/>
</dbReference>
<dbReference type="Proteomes" id="UP000197446">
    <property type="component" value="Unassembled WGS sequence"/>
</dbReference>
<evidence type="ECO:0000313" key="6">
    <source>
        <dbReference type="Proteomes" id="UP000197446"/>
    </source>
</evidence>
<dbReference type="SUPFAM" id="SSF55729">
    <property type="entry name" value="Acyl-CoA N-acyltransferases (Nat)"/>
    <property type="match status" value="1"/>
</dbReference>
<comment type="caution">
    <text evidence="5">The sequence shown here is derived from an EMBL/GenBank/DDBJ whole genome shotgun (WGS) entry which is preliminary data.</text>
</comment>
<proteinExistence type="inferred from homology"/>
<dbReference type="InterPro" id="IPR051531">
    <property type="entry name" value="N-acetyltransferase"/>
</dbReference>
<dbReference type="GO" id="GO:0008999">
    <property type="term" value="F:protein-N-terminal-alanine acetyltransferase activity"/>
    <property type="evidence" value="ECO:0007669"/>
    <property type="project" value="TreeGrafter"/>
</dbReference>
<dbReference type="OrthoDB" id="9801669at2"/>
<dbReference type="GO" id="GO:0005737">
    <property type="term" value="C:cytoplasm"/>
    <property type="evidence" value="ECO:0007669"/>
    <property type="project" value="TreeGrafter"/>
</dbReference>
<keyword evidence="1 5" id="KW-0808">Transferase</keyword>
<dbReference type="PANTHER" id="PTHR43792">
    <property type="entry name" value="GNAT FAMILY, PUTATIVE (AFU_ORTHOLOGUE AFUA_3G00765)-RELATED-RELATED"/>
    <property type="match status" value="1"/>
</dbReference>
<evidence type="ECO:0000256" key="1">
    <source>
        <dbReference type="ARBA" id="ARBA00022679"/>
    </source>
</evidence>
<evidence type="ECO:0000313" key="5">
    <source>
        <dbReference type="EMBL" id="OWR01860.1"/>
    </source>
</evidence>
<comment type="similarity">
    <text evidence="3">Belongs to the acetyltransferase family. RimJ subfamily.</text>
</comment>
<dbReference type="AlphaFoldDB" id="A0A254N1V0"/>
<evidence type="ECO:0000256" key="3">
    <source>
        <dbReference type="ARBA" id="ARBA00038502"/>
    </source>
</evidence>
<evidence type="ECO:0000256" key="2">
    <source>
        <dbReference type="ARBA" id="ARBA00023315"/>
    </source>
</evidence>
<keyword evidence="2" id="KW-0012">Acyltransferase</keyword>
<dbReference type="Gene3D" id="3.40.630.30">
    <property type="match status" value="1"/>
</dbReference>
<dbReference type="InterPro" id="IPR016181">
    <property type="entry name" value="Acyl_CoA_acyltransferase"/>
</dbReference>
<protein>
    <submittedName>
        <fullName evidence="5">Phosphinothricin acetyltransferase</fullName>
    </submittedName>
</protein>
<dbReference type="EMBL" id="NISI01000012">
    <property type="protein sequence ID" value="OWR01860.1"/>
    <property type="molecule type" value="Genomic_DNA"/>
</dbReference>
<feature type="domain" description="N-acetyltransferase" evidence="4">
    <location>
        <begin position="5"/>
        <end position="165"/>
    </location>
</feature>
<evidence type="ECO:0000259" key="4">
    <source>
        <dbReference type="PROSITE" id="PS51186"/>
    </source>
</evidence>
<keyword evidence="6" id="KW-1185">Reference proteome</keyword>